<evidence type="ECO:0000313" key="6">
    <source>
        <dbReference type="Proteomes" id="UP000004095"/>
    </source>
</evidence>
<evidence type="ECO:0000313" key="5">
    <source>
        <dbReference type="EMBL" id="EAY25629.1"/>
    </source>
</evidence>
<dbReference type="InterPro" id="IPR003959">
    <property type="entry name" value="ATPase_AAA_core"/>
</dbReference>
<dbReference type="GO" id="GO:0016887">
    <property type="term" value="F:ATP hydrolysis activity"/>
    <property type="evidence" value="ECO:0007669"/>
    <property type="project" value="InterPro"/>
</dbReference>
<dbReference type="Pfam" id="PF00004">
    <property type="entry name" value="AAA"/>
    <property type="match status" value="1"/>
</dbReference>
<dbReference type="Gene3D" id="3.40.50.300">
    <property type="entry name" value="P-loop containing nucleotide triphosphate hydrolases"/>
    <property type="match status" value="1"/>
</dbReference>
<organism evidence="5 6">
    <name type="scientific">Microscilla marina ATCC 23134</name>
    <dbReference type="NCBI Taxonomy" id="313606"/>
    <lineage>
        <taxon>Bacteria</taxon>
        <taxon>Pseudomonadati</taxon>
        <taxon>Bacteroidota</taxon>
        <taxon>Cytophagia</taxon>
        <taxon>Cytophagales</taxon>
        <taxon>Microscillaceae</taxon>
        <taxon>Microscilla</taxon>
    </lineage>
</organism>
<dbReference type="InterPro" id="IPR027417">
    <property type="entry name" value="P-loop_NTPase"/>
</dbReference>
<dbReference type="CDD" id="cd19481">
    <property type="entry name" value="RecA-like_protease"/>
    <property type="match status" value="1"/>
</dbReference>
<gene>
    <name evidence="5" type="ORF">M23134_07280</name>
</gene>
<name>A1ZVD1_MICM2</name>
<dbReference type="PANTHER" id="PTHR23073">
    <property type="entry name" value="26S PROTEASOME REGULATORY SUBUNIT"/>
    <property type="match status" value="1"/>
</dbReference>
<dbReference type="Proteomes" id="UP000004095">
    <property type="component" value="Unassembled WGS sequence"/>
</dbReference>
<dbReference type="AlphaFoldDB" id="A1ZVD1"/>
<dbReference type="RefSeq" id="WP_002702394.1">
    <property type="nucleotide sequence ID" value="NZ_AAWS01000045.1"/>
</dbReference>
<evidence type="ECO:0000256" key="1">
    <source>
        <dbReference type="ARBA" id="ARBA00006914"/>
    </source>
</evidence>
<keyword evidence="3" id="KW-0067">ATP-binding</keyword>
<proteinExistence type="inferred from homology"/>
<dbReference type="SUPFAM" id="SSF52540">
    <property type="entry name" value="P-loop containing nucleoside triphosphate hydrolases"/>
    <property type="match status" value="1"/>
</dbReference>
<dbReference type="SMART" id="SM00382">
    <property type="entry name" value="AAA"/>
    <property type="match status" value="1"/>
</dbReference>
<reference evidence="5 6" key="1">
    <citation type="submission" date="2007-01" db="EMBL/GenBank/DDBJ databases">
        <authorList>
            <person name="Haygood M."/>
            <person name="Podell S."/>
            <person name="Anderson C."/>
            <person name="Hopkinson B."/>
            <person name="Roe K."/>
            <person name="Barbeau K."/>
            <person name="Gaasterland T."/>
            <person name="Ferriera S."/>
            <person name="Johnson J."/>
            <person name="Kravitz S."/>
            <person name="Beeson K."/>
            <person name="Sutton G."/>
            <person name="Rogers Y.-H."/>
            <person name="Friedman R."/>
            <person name="Frazier M."/>
            <person name="Venter J.C."/>
        </authorList>
    </citation>
    <scope>NUCLEOTIDE SEQUENCE [LARGE SCALE GENOMIC DNA]</scope>
    <source>
        <strain evidence="5 6">ATCC 23134</strain>
    </source>
</reference>
<sequence length="490" mass="56252">MLYSNAHLADEDHFKTLEQDLEWIASLIVARDAWFFNNDQVPYYFEDLLSDPLITLPDLVPQSSSPYATLLENMHQHTAAFFGLDSSQGAALLQVLKTAERVVLLLALLPHSRPEVLNTFKVKDAQGHYFAEFGGAWQSNACFVPTIQTALYLLAGKSLVRRQLITRIFSPQHFLYSQGILKPSVANKLDSSLELSIEYIQRLINHQPYTPQYSADFPATLLTTHKTWDELILNDIVEEVMQQARKWVKYYHQLQQSNSASRQGYRLLMSGPSGTGKTLTAALLGKEAGKPVYRIDISNIVDKYVGETSKRLAKVFDQAAAQDWILFFDEGDALFGKRSNDSGSSNERYANQEVGYLLYKLEEHQGMIFLATNHKGAIDQAFERRFDTLIEFQKPDEFTRRKLWAHYFADSPQLQLAEEVYSANWRELAQGAEVTAAWVEKFYQYCLMQVTAKGSPEISANDMRNYLTWYSHERGYFRHNCQQLFIKKFH</sequence>
<dbReference type="InterPro" id="IPR050221">
    <property type="entry name" value="26S_Proteasome_ATPase"/>
</dbReference>
<keyword evidence="2" id="KW-0547">Nucleotide-binding</keyword>
<dbReference type="eggNOG" id="COG0464">
    <property type="taxonomic scope" value="Bacteria"/>
</dbReference>
<dbReference type="InterPro" id="IPR003593">
    <property type="entry name" value="AAA+_ATPase"/>
</dbReference>
<dbReference type="EMBL" id="AAWS01000045">
    <property type="protein sequence ID" value="EAY25629.1"/>
    <property type="molecule type" value="Genomic_DNA"/>
</dbReference>
<protein>
    <submittedName>
        <fullName evidence="5">AAA superfamily ATPase</fullName>
    </submittedName>
</protein>
<dbReference type="OrthoDB" id="7438987at2"/>
<evidence type="ECO:0000256" key="2">
    <source>
        <dbReference type="ARBA" id="ARBA00022741"/>
    </source>
</evidence>
<dbReference type="GO" id="GO:0005524">
    <property type="term" value="F:ATP binding"/>
    <property type="evidence" value="ECO:0007669"/>
    <property type="project" value="UniProtKB-KW"/>
</dbReference>
<evidence type="ECO:0000256" key="3">
    <source>
        <dbReference type="ARBA" id="ARBA00022840"/>
    </source>
</evidence>
<feature type="domain" description="AAA+ ATPase" evidence="4">
    <location>
        <begin position="263"/>
        <end position="396"/>
    </location>
</feature>
<accession>A1ZVD1</accession>
<comment type="similarity">
    <text evidence="1">Belongs to the AAA ATPase family.</text>
</comment>
<keyword evidence="6" id="KW-1185">Reference proteome</keyword>
<evidence type="ECO:0000259" key="4">
    <source>
        <dbReference type="SMART" id="SM00382"/>
    </source>
</evidence>
<comment type="caution">
    <text evidence="5">The sequence shown here is derived from an EMBL/GenBank/DDBJ whole genome shotgun (WGS) entry which is preliminary data.</text>
</comment>